<feature type="domain" description="Cardiolipin synthase N-terminal" evidence="7">
    <location>
        <begin position="15"/>
        <end position="56"/>
    </location>
</feature>
<dbReference type="AlphaFoldDB" id="A0A2S9WWN8"/>
<comment type="caution">
    <text evidence="8">The sequence shown here is derived from an EMBL/GenBank/DDBJ whole genome shotgun (WGS) entry which is preliminary data.</text>
</comment>
<sequence>MYSAPIFYIMPLFIVLWIYCVYDIVTHKYQNDRDKLIYLLLVIVVPVIGIPLYLIFWRTKKTGKLNKSIF</sequence>
<keyword evidence="9" id="KW-1185">Reference proteome</keyword>
<feature type="transmembrane region" description="Helical" evidence="6">
    <location>
        <begin position="6"/>
        <end position="25"/>
    </location>
</feature>
<evidence type="ECO:0000256" key="2">
    <source>
        <dbReference type="ARBA" id="ARBA00022475"/>
    </source>
</evidence>
<organism evidence="8 9">
    <name type="scientific">Nonlabens agnitus</name>
    <dbReference type="NCBI Taxonomy" id="870484"/>
    <lineage>
        <taxon>Bacteria</taxon>
        <taxon>Pseudomonadati</taxon>
        <taxon>Bacteroidota</taxon>
        <taxon>Flavobacteriia</taxon>
        <taxon>Flavobacteriales</taxon>
        <taxon>Flavobacteriaceae</taxon>
        <taxon>Nonlabens</taxon>
    </lineage>
</organism>
<gene>
    <name evidence="8" type="ORF">BST86_12575</name>
</gene>
<evidence type="ECO:0000256" key="6">
    <source>
        <dbReference type="SAM" id="Phobius"/>
    </source>
</evidence>
<comment type="subcellular location">
    <subcellularLocation>
        <location evidence="1">Cell membrane</location>
        <topology evidence="1">Multi-pass membrane protein</topology>
    </subcellularLocation>
</comment>
<keyword evidence="2" id="KW-1003">Cell membrane</keyword>
<name>A0A2S9WWN8_9FLAO</name>
<evidence type="ECO:0000256" key="1">
    <source>
        <dbReference type="ARBA" id="ARBA00004651"/>
    </source>
</evidence>
<protein>
    <recommendedName>
        <fullName evidence="7">Cardiolipin synthase N-terminal domain-containing protein</fullName>
    </recommendedName>
</protein>
<evidence type="ECO:0000313" key="9">
    <source>
        <dbReference type="Proteomes" id="UP000239532"/>
    </source>
</evidence>
<evidence type="ECO:0000313" key="8">
    <source>
        <dbReference type="EMBL" id="PRP67873.1"/>
    </source>
</evidence>
<keyword evidence="5 6" id="KW-0472">Membrane</keyword>
<feature type="transmembrane region" description="Helical" evidence="6">
    <location>
        <begin position="37"/>
        <end position="56"/>
    </location>
</feature>
<dbReference type="Proteomes" id="UP000239532">
    <property type="component" value="Unassembled WGS sequence"/>
</dbReference>
<dbReference type="OrthoDB" id="9979041at2"/>
<dbReference type="InterPro" id="IPR027379">
    <property type="entry name" value="CLS_N"/>
</dbReference>
<dbReference type="EMBL" id="MQUC01000003">
    <property type="protein sequence ID" value="PRP67873.1"/>
    <property type="molecule type" value="Genomic_DNA"/>
</dbReference>
<evidence type="ECO:0000259" key="7">
    <source>
        <dbReference type="Pfam" id="PF13396"/>
    </source>
</evidence>
<reference evidence="8 9" key="1">
    <citation type="submission" date="2016-11" db="EMBL/GenBank/DDBJ databases">
        <title>Trade-off between light-utilization and light-protection in marine flavobacteria.</title>
        <authorList>
            <person name="Kumagai Y."/>
        </authorList>
    </citation>
    <scope>NUCLEOTIDE SEQUENCE [LARGE SCALE GENOMIC DNA]</scope>
    <source>
        <strain evidence="8 9">JCM 17109</strain>
    </source>
</reference>
<accession>A0A2S9WWN8</accession>
<evidence type="ECO:0000256" key="5">
    <source>
        <dbReference type="ARBA" id="ARBA00023136"/>
    </source>
</evidence>
<evidence type="ECO:0000256" key="4">
    <source>
        <dbReference type="ARBA" id="ARBA00022989"/>
    </source>
</evidence>
<keyword evidence="3 6" id="KW-0812">Transmembrane</keyword>
<dbReference type="Pfam" id="PF13396">
    <property type="entry name" value="PLDc_N"/>
    <property type="match status" value="1"/>
</dbReference>
<evidence type="ECO:0000256" key="3">
    <source>
        <dbReference type="ARBA" id="ARBA00022692"/>
    </source>
</evidence>
<proteinExistence type="predicted"/>
<dbReference type="GO" id="GO:0005886">
    <property type="term" value="C:plasma membrane"/>
    <property type="evidence" value="ECO:0007669"/>
    <property type="project" value="UniProtKB-SubCell"/>
</dbReference>
<keyword evidence="4 6" id="KW-1133">Transmembrane helix</keyword>